<dbReference type="InterPro" id="IPR035926">
    <property type="entry name" value="NusB-like_sf"/>
</dbReference>
<organism evidence="7 8">
    <name type="scientific">Candidatus Onthovivens merdipullorum</name>
    <dbReference type="NCBI Taxonomy" id="2840889"/>
    <lineage>
        <taxon>Bacteria</taxon>
        <taxon>Bacillati</taxon>
        <taxon>Bacillota</taxon>
        <taxon>Bacilli</taxon>
        <taxon>Bacillales</taxon>
        <taxon>Candidatus Onthovivens</taxon>
    </lineage>
</organism>
<protein>
    <submittedName>
        <fullName evidence="7">Transcription antitermination factor NusB</fullName>
    </submittedName>
</protein>
<dbReference type="AlphaFoldDB" id="A0A9D9GU01"/>
<evidence type="ECO:0000256" key="2">
    <source>
        <dbReference type="ARBA" id="ARBA00022814"/>
    </source>
</evidence>
<comment type="caution">
    <text evidence="7">The sequence shown here is derived from an EMBL/GenBank/DDBJ whole genome shotgun (WGS) entry which is preliminary data.</text>
</comment>
<dbReference type="SUPFAM" id="SSF48013">
    <property type="entry name" value="NusB-like"/>
    <property type="match status" value="1"/>
</dbReference>
<name>A0A9D9GU01_9BACL</name>
<keyword evidence="5" id="KW-0804">Transcription</keyword>
<evidence type="ECO:0000259" key="6">
    <source>
        <dbReference type="Pfam" id="PF01029"/>
    </source>
</evidence>
<sequence length="141" mass="16833">MEISRNKQHDYAFQVIYSFLILETCKVTIDFQKIIELIYDEPYDEIDVFSKELLIDSLKYQNIIINFVEKYLKNWRFNRLNYCSQAILILSLAEYYYMKDVDKAVIINIAVKLAKKYAGENDYRFINGVLDNCLKENGRIE</sequence>
<proteinExistence type="inferred from homology"/>
<dbReference type="PANTHER" id="PTHR11078:SF3">
    <property type="entry name" value="ANTITERMINATION NUSB DOMAIN-CONTAINING PROTEIN"/>
    <property type="match status" value="1"/>
</dbReference>
<dbReference type="GO" id="GO:0031564">
    <property type="term" value="P:transcription antitermination"/>
    <property type="evidence" value="ECO:0007669"/>
    <property type="project" value="UniProtKB-KW"/>
</dbReference>
<reference evidence="7" key="2">
    <citation type="journal article" date="2021" name="PeerJ">
        <title>Extensive microbial diversity within the chicken gut microbiome revealed by metagenomics and culture.</title>
        <authorList>
            <person name="Gilroy R."/>
            <person name="Ravi A."/>
            <person name="Getino M."/>
            <person name="Pursley I."/>
            <person name="Horton D.L."/>
            <person name="Alikhan N.F."/>
            <person name="Baker D."/>
            <person name="Gharbi K."/>
            <person name="Hall N."/>
            <person name="Watson M."/>
            <person name="Adriaenssens E.M."/>
            <person name="Foster-Nyarko E."/>
            <person name="Jarju S."/>
            <person name="Secka A."/>
            <person name="Antonio M."/>
            <person name="Oren A."/>
            <person name="Chaudhuri R.R."/>
            <person name="La Ragione R."/>
            <person name="Hildebrand F."/>
            <person name="Pallen M.J."/>
        </authorList>
    </citation>
    <scope>NUCLEOTIDE SEQUENCE</scope>
    <source>
        <strain evidence="7">11159</strain>
    </source>
</reference>
<accession>A0A9D9GU01</accession>
<dbReference type="Gene3D" id="1.10.940.10">
    <property type="entry name" value="NusB-like"/>
    <property type="match status" value="1"/>
</dbReference>
<evidence type="ECO:0000313" key="8">
    <source>
        <dbReference type="Proteomes" id="UP000823613"/>
    </source>
</evidence>
<dbReference type="NCBIfam" id="TIGR01951">
    <property type="entry name" value="nusB"/>
    <property type="match status" value="1"/>
</dbReference>
<dbReference type="PANTHER" id="PTHR11078">
    <property type="entry name" value="N UTILIZATION SUBSTANCE PROTEIN B-RELATED"/>
    <property type="match status" value="1"/>
</dbReference>
<dbReference type="InterPro" id="IPR006027">
    <property type="entry name" value="NusB_RsmB_TIM44"/>
</dbReference>
<dbReference type="GO" id="GO:0006353">
    <property type="term" value="P:DNA-templated transcription termination"/>
    <property type="evidence" value="ECO:0007669"/>
    <property type="project" value="InterPro"/>
</dbReference>
<keyword evidence="3" id="KW-0694">RNA-binding</keyword>
<evidence type="ECO:0000256" key="4">
    <source>
        <dbReference type="ARBA" id="ARBA00023015"/>
    </source>
</evidence>
<evidence type="ECO:0000256" key="5">
    <source>
        <dbReference type="ARBA" id="ARBA00023163"/>
    </source>
</evidence>
<dbReference type="GO" id="GO:0005829">
    <property type="term" value="C:cytosol"/>
    <property type="evidence" value="ECO:0007669"/>
    <property type="project" value="TreeGrafter"/>
</dbReference>
<dbReference type="EMBL" id="JADIMY010000027">
    <property type="protein sequence ID" value="MBO8427205.1"/>
    <property type="molecule type" value="Genomic_DNA"/>
</dbReference>
<evidence type="ECO:0000256" key="1">
    <source>
        <dbReference type="ARBA" id="ARBA00005952"/>
    </source>
</evidence>
<dbReference type="Pfam" id="PF01029">
    <property type="entry name" value="NusB"/>
    <property type="match status" value="1"/>
</dbReference>
<dbReference type="Proteomes" id="UP000823613">
    <property type="component" value="Unassembled WGS sequence"/>
</dbReference>
<gene>
    <name evidence="7" type="primary">nusB</name>
    <name evidence="7" type="ORF">IAC58_01435</name>
</gene>
<keyword evidence="4" id="KW-0805">Transcription regulation</keyword>
<reference evidence="7" key="1">
    <citation type="submission" date="2020-10" db="EMBL/GenBank/DDBJ databases">
        <authorList>
            <person name="Gilroy R."/>
        </authorList>
    </citation>
    <scope>NUCLEOTIDE SEQUENCE</scope>
    <source>
        <strain evidence="7">11159</strain>
    </source>
</reference>
<evidence type="ECO:0000256" key="3">
    <source>
        <dbReference type="ARBA" id="ARBA00022884"/>
    </source>
</evidence>
<keyword evidence="2" id="KW-0889">Transcription antitermination</keyword>
<comment type="similarity">
    <text evidence="1">Belongs to the NusB family.</text>
</comment>
<feature type="domain" description="NusB/RsmB/TIM44" evidence="6">
    <location>
        <begin position="10"/>
        <end position="135"/>
    </location>
</feature>
<dbReference type="GO" id="GO:0003723">
    <property type="term" value="F:RNA binding"/>
    <property type="evidence" value="ECO:0007669"/>
    <property type="project" value="UniProtKB-KW"/>
</dbReference>
<evidence type="ECO:0000313" key="7">
    <source>
        <dbReference type="EMBL" id="MBO8427205.1"/>
    </source>
</evidence>
<dbReference type="InterPro" id="IPR011605">
    <property type="entry name" value="NusB_fam"/>
</dbReference>